<gene>
    <name evidence="2" type="ORF">AVEN_20908_1</name>
</gene>
<evidence type="ECO:0000256" key="1">
    <source>
        <dbReference type="SAM" id="MobiDB-lite"/>
    </source>
</evidence>
<keyword evidence="3" id="KW-1185">Reference proteome</keyword>
<proteinExistence type="predicted"/>
<sequence>MSKEKREDRGVKEAFITMRKLLSMKRFSTNDSQSASGNEIVQSTKAKNGRIGKNGEVLKFSTVVGVVSDFQM</sequence>
<evidence type="ECO:0000313" key="3">
    <source>
        <dbReference type="Proteomes" id="UP000499080"/>
    </source>
</evidence>
<comment type="caution">
    <text evidence="2">The sequence shown here is derived from an EMBL/GenBank/DDBJ whole genome shotgun (WGS) entry which is preliminary data.</text>
</comment>
<reference evidence="2 3" key="1">
    <citation type="journal article" date="2019" name="Sci. Rep.">
        <title>Orb-weaving spider Araneus ventricosus genome elucidates the spidroin gene catalogue.</title>
        <authorList>
            <person name="Kono N."/>
            <person name="Nakamura H."/>
            <person name="Ohtoshi R."/>
            <person name="Moran D.A.P."/>
            <person name="Shinohara A."/>
            <person name="Yoshida Y."/>
            <person name="Fujiwara M."/>
            <person name="Mori M."/>
            <person name="Tomita M."/>
            <person name="Arakawa K."/>
        </authorList>
    </citation>
    <scope>NUCLEOTIDE SEQUENCE [LARGE SCALE GENOMIC DNA]</scope>
</reference>
<feature type="non-terminal residue" evidence="2">
    <location>
        <position position="72"/>
    </location>
</feature>
<feature type="compositionally biased region" description="Polar residues" evidence="1">
    <location>
        <begin position="27"/>
        <end position="46"/>
    </location>
</feature>
<protein>
    <submittedName>
        <fullName evidence="2">Uncharacterized protein</fullName>
    </submittedName>
</protein>
<name>A0A4Y2CKB2_ARAVE</name>
<accession>A0A4Y2CKB2</accession>
<evidence type="ECO:0000313" key="2">
    <source>
        <dbReference type="EMBL" id="GBM04599.1"/>
    </source>
</evidence>
<dbReference type="AlphaFoldDB" id="A0A4Y2CKB2"/>
<dbReference type="Proteomes" id="UP000499080">
    <property type="component" value="Unassembled WGS sequence"/>
</dbReference>
<organism evidence="2 3">
    <name type="scientific">Araneus ventricosus</name>
    <name type="common">Orbweaver spider</name>
    <name type="synonym">Epeira ventricosa</name>
    <dbReference type="NCBI Taxonomy" id="182803"/>
    <lineage>
        <taxon>Eukaryota</taxon>
        <taxon>Metazoa</taxon>
        <taxon>Ecdysozoa</taxon>
        <taxon>Arthropoda</taxon>
        <taxon>Chelicerata</taxon>
        <taxon>Arachnida</taxon>
        <taxon>Araneae</taxon>
        <taxon>Araneomorphae</taxon>
        <taxon>Entelegynae</taxon>
        <taxon>Araneoidea</taxon>
        <taxon>Araneidae</taxon>
        <taxon>Araneus</taxon>
    </lineage>
</organism>
<feature type="region of interest" description="Disordered" evidence="1">
    <location>
        <begin position="27"/>
        <end position="48"/>
    </location>
</feature>
<dbReference type="EMBL" id="BGPR01239479">
    <property type="protein sequence ID" value="GBM04599.1"/>
    <property type="molecule type" value="Genomic_DNA"/>
</dbReference>